<keyword evidence="1" id="KW-0732">Signal</keyword>
<dbReference type="EMBL" id="LRXL01000052">
    <property type="protein sequence ID" value="OAB76038.1"/>
    <property type="molecule type" value="Genomic_DNA"/>
</dbReference>
<dbReference type="InterPro" id="IPR024544">
    <property type="entry name" value="DUF3858"/>
</dbReference>
<feature type="signal peptide" evidence="1">
    <location>
        <begin position="1"/>
        <end position="18"/>
    </location>
</feature>
<organism evidence="5 6">
    <name type="scientific">Cochleicola gelatinilyticus</name>
    <dbReference type="NCBI Taxonomy" id="1763537"/>
    <lineage>
        <taxon>Bacteria</taxon>
        <taxon>Pseudomonadati</taxon>
        <taxon>Bacteroidota</taxon>
        <taxon>Flavobacteriia</taxon>
        <taxon>Flavobacteriales</taxon>
        <taxon>Flavobacteriaceae</taxon>
        <taxon>Cochleicola</taxon>
    </lineage>
</organism>
<dbReference type="OrthoDB" id="8595007at2"/>
<evidence type="ECO:0008006" key="7">
    <source>
        <dbReference type="Google" id="ProtNLM"/>
    </source>
</evidence>
<dbReference type="Proteomes" id="UP000077013">
    <property type="component" value="Unassembled WGS sequence"/>
</dbReference>
<dbReference type="Pfam" id="PF12970">
    <property type="entry name" value="DUF3858"/>
    <property type="match status" value="1"/>
</dbReference>
<feature type="domain" description="DUF3857" evidence="3">
    <location>
        <begin position="51"/>
        <end position="196"/>
    </location>
</feature>
<evidence type="ECO:0000259" key="3">
    <source>
        <dbReference type="Pfam" id="PF12969"/>
    </source>
</evidence>
<evidence type="ECO:0000259" key="2">
    <source>
        <dbReference type="Pfam" id="PF01841"/>
    </source>
</evidence>
<reference evidence="5 6" key="1">
    <citation type="submission" date="2016-02" db="EMBL/GenBank/DDBJ databases">
        <title>Ulvibacter sp. LPB0005, isolated from Thais luteostoma.</title>
        <authorList>
            <person name="Shin S.-K."/>
            <person name="Yi H."/>
        </authorList>
    </citation>
    <scope>NUCLEOTIDE SEQUENCE [LARGE SCALE GENOMIC DNA]</scope>
    <source>
        <strain evidence="5 6">LPB0005</strain>
    </source>
</reference>
<dbReference type="RefSeq" id="WP_068593294.1">
    <property type="nucleotide sequence ID" value="NZ_LRXL01000052.1"/>
</dbReference>
<evidence type="ECO:0000313" key="5">
    <source>
        <dbReference type="EMBL" id="OAB76038.1"/>
    </source>
</evidence>
<dbReference type="InterPro" id="IPR038765">
    <property type="entry name" value="Papain-like_cys_pep_sf"/>
</dbReference>
<dbReference type="Gene3D" id="3.10.620.30">
    <property type="match status" value="1"/>
</dbReference>
<accession>A0A167EZF3</accession>
<dbReference type="SUPFAM" id="SSF54001">
    <property type="entry name" value="Cysteine proteinases"/>
    <property type="match status" value="1"/>
</dbReference>
<dbReference type="InterPro" id="IPR002931">
    <property type="entry name" value="Transglutaminase-like"/>
</dbReference>
<protein>
    <recommendedName>
        <fullName evidence="7">DUF3857 domain-containing protein</fullName>
    </recommendedName>
</protein>
<feature type="chain" id="PRO_5007886122" description="DUF3857 domain-containing protein" evidence="1">
    <location>
        <begin position="19"/>
        <end position="633"/>
    </location>
</feature>
<feature type="domain" description="Transglutaminase-like" evidence="2">
    <location>
        <begin position="270"/>
        <end position="384"/>
    </location>
</feature>
<dbReference type="InterPro" id="IPR024618">
    <property type="entry name" value="DUF3857"/>
</dbReference>
<evidence type="ECO:0000256" key="1">
    <source>
        <dbReference type="SAM" id="SignalP"/>
    </source>
</evidence>
<name>A0A167EZF3_9FLAO</name>
<comment type="caution">
    <text evidence="5">The sequence shown here is derived from an EMBL/GenBank/DDBJ whole genome shotgun (WGS) entry which is preliminary data.</text>
</comment>
<evidence type="ECO:0000259" key="4">
    <source>
        <dbReference type="Pfam" id="PF12970"/>
    </source>
</evidence>
<gene>
    <name evidence="5" type="ORF">ULVI_13320</name>
</gene>
<keyword evidence="6" id="KW-1185">Reference proteome</keyword>
<dbReference type="Gene3D" id="2.60.40.3140">
    <property type="match status" value="1"/>
</dbReference>
<dbReference type="STRING" id="1763537.ULVI_13320"/>
<dbReference type="Pfam" id="PF01841">
    <property type="entry name" value="Transglut_core"/>
    <property type="match status" value="1"/>
</dbReference>
<sequence>MTKALMLLLFIGTQILFAQTSYTIADIPKELRENANSVVIHEKKVIDISRNGKSNSKINRTIAVFNKLGDNDVNAYAHYDDDTKVRDVEAFIYDANGNELKHIKQRDFKDVSAVSGFSLYEDNRELHLEYTPTVYPYIVRFISEVEGNSTVLPTWYPINSYVSSTIHNELTITYASDNKPNYKKEHVEGYDISISETPGQITCVAKNLKAIRYEEEAPPYFNVLPKVYFTQDSFYLKGMEGQGKDWNSFGSWMQQSLLYGTTELSPATIALAKQLVKNETTNEGKARKIYEYLQNKVRYISVQIGIGGWKPMLASEVDRLSYGDCKALTNYTKALLEAVGVPSYYTILYLDEDERDITKDVPTIQGNHAFLGVPNNDEMIWLECTSQRSPFGYVSNSHDDRDVLIITPNGGEIVHTKKYSVEENTQVTKGTIHLNAEGAIKADLERTSKGLQYGNRHGLTDLTVKKQKEYYKNRWGHINGFTIPSLTLNDDKTDIVFTENVHIQAPRYASRIGKDFLFCVNVFNQSDYIPPRNINRKQSLYLKMNFKDTDTLEIVIPSGYKLEALPENKKIENEFGSYLVSFEKISENKLKYTREFILKKGEYLPSKYSQYRDFRKNIYKLDQTKILINRIEP</sequence>
<dbReference type="Pfam" id="PF12969">
    <property type="entry name" value="DUF3857"/>
    <property type="match status" value="1"/>
</dbReference>
<evidence type="ECO:0000313" key="6">
    <source>
        <dbReference type="Proteomes" id="UP000077013"/>
    </source>
</evidence>
<dbReference type="AlphaFoldDB" id="A0A167EZF3"/>
<proteinExistence type="predicted"/>
<dbReference type="Gene3D" id="2.60.120.1130">
    <property type="match status" value="1"/>
</dbReference>
<feature type="domain" description="DUF3858" evidence="4">
    <location>
        <begin position="533"/>
        <end position="614"/>
    </location>
</feature>